<gene>
    <name evidence="2" type="ORF">S2091_0029</name>
</gene>
<dbReference type="Proteomes" id="UP000237839">
    <property type="component" value="Unassembled WGS sequence"/>
</dbReference>
<evidence type="ECO:0000313" key="2">
    <source>
        <dbReference type="EMBL" id="PRC94834.1"/>
    </source>
</evidence>
<proteinExistence type="predicted"/>
<keyword evidence="3" id="KW-1185">Reference proteome</keyword>
<reference evidence="2 3" key="1">
    <citation type="submission" date="2018-02" db="EMBL/GenBank/DDBJ databases">
        <title>Solimicrobium silvestre gen. nov., sp. nov., isolated from alpine forest soil.</title>
        <authorList>
            <person name="Margesin R."/>
            <person name="Albuquerque L."/>
            <person name="Zhang D.-C."/>
            <person name="Froufe H.J.C."/>
            <person name="Severino R."/>
            <person name="Roxo I."/>
            <person name="Egas C."/>
            <person name="Da Costa M.S."/>
        </authorList>
    </citation>
    <scope>NUCLEOTIDE SEQUENCE [LARGE SCALE GENOMIC DNA]</scope>
    <source>
        <strain evidence="2 3">S20-91</strain>
    </source>
</reference>
<dbReference type="AlphaFoldDB" id="A0A2S9H4B7"/>
<evidence type="ECO:0000256" key="1">
    <source>
        <dbReference type="SAM" id="MobiDB-lite"/>
    </source>
</evidence>
<dbReference type="EMBL" id="PUGF01000001">
    <property type="protein sequence ID" value="PRC94834.1"/>
    <property type="molecule type" value="Genomic_DNA"/>
</dbReference>
<comment type="caution">
    <text evidence="2">The sequence shown here is derived from an EMBL/GenBank/DDBJ whole genome shotgun (WGS) entry which is preliminary data.</text>
</comment>
<feature type="region of interest" description="Disordered" evidence="1">
    <location>
        <begin position="1"/>
        <end position="26"/>
    </location>
</feature>
<protein>
    <submittedName>
        <fullName evidence="2">Uncharacterized protein</fullName>
    </submittedName>
</protein>
<evidence type="ECO:0000313" key="3">
    <source>
        <dbReference type="Proteomes" id="UP000237839"/>
    </source>
</evidence>
<name>A0A2S9H4B7_9BURK</name>
<sequence>MYNEEFTKSTNTGTYIDNPPHLPADKTKKNQLIRHFAQPGKKRMENSDKKAALCKEFYSAYFQYQKFFFDVITSNSAAVSASGTPS</sequence>
<organism evidence="2 3">
    <name type="scientific">Solimicrobium silvestre</name>
    <dbReference type="NCBI Taxonomy" id="2099400"/>
    <lineage>
        <taxon>Bacteria</taxon>
        <taxon>Pseudomonadati</taxon>
        <taxon>Pseudomonadota</taxon>
        <taxon>Betaproteobacteria</taxon>
        <taxon>Burkholderiales</taxon>
        <taxon>Oxalobacteraceae</taxon>
        <taxon>Solimicrobium</taxon>
    </lineage>
</organism>
<accession>A0A2S9H4B7</accession>